<comment type="caution">
    <text evidence="3">The sequence shown here is derived from an EMBL/GenBank/DDBJ whole genome shotgun (WGS) entry which is preliminary data.</text>
</comment>
<feature type="domain" description="Helix-turn-helix" evidence="2">
    <location>
        <begin position="34"/>
        <end position="77"/>
    </location>
</feature>
<dbReference type="Proteomes" id="UP001523566">
    <property type="component" value="Unassembled WGS sequence"/>
</dbReference>
<evidence type="ECO:0000313" key="4">
    <source>
        <dbReference type="Proteomes" id="UP001523566"/>
    </source>
</evidence>
<dbReference type="EMBL" id="JAMZFW010000006">
    <property type="protein sequence ID" value="MCP1101962.1"/>
    <property type="molecule type" value="Genomic_DNA"/>
</dbReference>
<name>A0ABT1EBS2_9FIRM</name>
<evidence type="ECO:0000259" key="2">
    <source>
        <dbReference type="Pfam" id="PF12728"/>
    </source>
</evidence>
<gene>
    <name evidence="3" type="ORF">NK125_05970</name>
</gene>
<proteinExistence type="predicted"/>
<dbReference type="RefSeq" id="WP_262065750.1">
    <property type="nucleotide sequence ID" value="NZ_JAMXOD010000006.1"/>
</dbReference>
<reference evidence="3 4" key="1">
    <citation type="journal article" date="2022" name="Genome Biol. Evol.">
        <title>Host diet, physiology and behaviors set the stage for Lachnospiraceae cladogenesis.</title>
        <authorList>
            <person name="Vera-Ponce De Leon A."/>
            <person name="Schneider M."/>
            <person name="Jahnes B.C."/>
            <person name="Sadowski V."/>
            <person name="Camuy-Velez L.A."/>
            <person name="Duan J."/>
            <person name="Sabree Z.L."/>
        </authorList>
    </citation>
    <scope>NUCLEOTIDE SEQUENCE [LARGE SCALE GENOMIC DNA]</scope>
    <source>
        <strain evidence="3 4">PAL113</strain>
    </source>
</reference>
<accession>A0ABT1EBS2</accession>
<organism evidence="3 4">
    <name type="scientific">Aequitasia blattaphilus</name>
    <dbReference type="NCBI Taxonomy" id="2949332"/>
    <lineage>
        <taxon>Bacteria</taxon>
        <taxon>Bacillati</taxon>
        <taxon>Bacillota</taxon>
        <taxon>Clostridia</taxon>
        <taxon>Lachnospirales</taxon>
        <taxon>Lachnospiraceae</taxon>
        <taxon>Aequitasia</taxon>
    </lineage>
</organism>
<sequence length="109" mass="12831">MAYLEERIDKLEKLVIQQAAEIEGLKSQNMEQLLLTPEEFSKVAKINLNTVYTWIREGRIKKAEALGRAIRIPMSQFSDSSPEEIKYKRERCETKNKKDDLKENFRLRA</sequence>
<protein>
    <submittedName>
        <fullName evidence="3">Helix-turn-helix domain-containing protein</fullName>
    </submittedName>
</protein>
<keyword evidence="1" id="KW-0175">Coiled coil</keyword>
<evidence type="ECO:0000256" key="1">
    <source>
        <dbReference type="SAM" id="Coils"/>
    </source>
</evidence>
<dbReference type="Pfam" id="PF12728">
    <property type="entry name" value="HTH_17"/>
    <property type="match status" value="1"/>
</dbReference>
<dbReference type="InterPro" id="IPR041657">
    <property type="entry name" value="HTH_17"/>
</dbReference>
<feature type="coiled-coil region" evidence="1">
    <location>
        <begin position="1"/>
        <end position="28"/>
    </location>
</feature>
<keyword evidence="4" id="KW-1185">Reference proteome</keyword>
<evidence type="ECO:0000313" key="3">
    <source>
        <dbReference type="EMBL" id="MCP1101962.1"/>
    </source>
</evidence>